<dbReference type="Proteomes" id="UP000183772">
    <property type="component" value="Chromosome I"/>
</dbReference>
<proteinExistence type="predicted"/>
<organism evidence="1 2">
    <name type="scientific">Pseudomonas mediterranea</name>
    <dbReference type="NCBI Taxonomy" id="183795"/>
    <lineage>
        <taxon>Bacteria</taxon>
        <taxon>Pseudomonadati</taxon>
        <taxon>Pseudomonadota</taxon>
        <taxon>Gammaproteobacteria</taxon>
        <taxon>Pseudomonadales</taxon>
        <taxon>Pseudomonadaceae</taxon>
        <taxon>Pseudomonas</taxon>
    </lineage>
</organism>
<dbReference type="AlphaFoldDB" id="A0AAX2D7H9"/>
<evidence type="ECO:0000313" key="2">
    <source>
        <dbReference type="Proteomes" id="UP000183772"/>
    </source>
</evidence>
<protein>
    <submittedName>
        <fullName evidence="1">Uncharacterized protein</fullName>
    </submittedName>
</protein>
<evidence type="ECO:0000313" key="1">
    <source>
        <dbReference type="EMBL" id="SDU23112.1"/>
    </source>
</evidence>
<dbReference type="EMBL" id="LT629790">
    <property type="protein sequence ID" value="SDU23112.1"/>
    <property type="molecule type" value="Genomic_DNA"/>
</dbReference>
<accession>A0AAX2D7H9</accession>
<name>A0AAX2D7H9_9PSED</name>
<sequence length="37" mass="4107">MVKSNLVGREISNSIFNAAPQKYLTPLAIKIKGDEFI</sequence>
<reference evidence="1 2" key="1">
    <citation type="submission" date="2016-10" db="EMBL/GenBank/DDBJ databases">
        <authorList>
            <person name="Varghese N."/>
            <person name="Submissions S."/>
        </authorList>
    </citation>
    <scope>NUCLEOTIDE SEQUENCE [LARGE SCALE GENOMIC DNA]</scope>
    <source>
        <strain evidence="1 2">DSM 16733</strain>
    </source>
</reference>
<gene>
    <name evidence="1" type="ORF">SAMN05216476_1029</name>
</gene>
<keyword evidence="2" id="KW-1185">Reference proteome</keyword>